<dbReference type="EMBL" id="LAQJ01000146">
    <property type="protein sequence ID" value="KKO19859.1"/>
    <property type="molecule type" value="Genomic_DNA"/>
</dbReference>
<evidence type="ECO:0000256" key="1">
    <source>
        <dbReference type="ARBA" id="ARBA00022729"/>
    </source>
</evidence>
<dbReference type="Pfam" id="PF13435">
    <property type="entry name" value="Cytochrome_C554"/>
    <property type="match status" value="2"/>
</dbReference>
<feature type="domain" description="Cytochrome c-552/4" evidence="2">
    <location>
        <begin position="131"/>
        <end position="185"/>
    </location>
</feature>
<dbReference type="Gene3D" id="1.20.850.10">
    <property type="entry name" value="Hydroxylamine Oxidoreductase, Chain A, domain 2"/>
    <property type="match status" value="1"/>
</dbReference>
<gene>
    <name evidence="3" type="ORF">BROFUL_01418</name>
</gene>
<dbReference type="GO" id="GO:0016491">
    <property type="term" value="F:oxidoreductase activity"/>
    <property type="evidence" value="ECO:0007669"/>
    <property type="project" value="TreeGrafter"/>
</dbReference>
<dbReference type="SUPFAM" id="SSF48695">
    <property type="entry name" value="Multiheme cytochromes"/>
    <property type="match status" value="1"/>
</dbReference>
<dbReference type="AlphaFoldDB" id="A0A0M2UZE8"/>
<dbReference type="InterPro" id="IPR036280">
    <property type="entry name" value="Multihaem_cyt_sf"/>
</dbReference>
<dbReference type="PANTHER" id="PTHR35038">
    <property type="entry name" value="DISSIMILATORY SULFITE REDUCTASE SIRA"/>
    <property type="match status" value="1"/>
</dbReference>
<evidence type="ECO:0000313" key="4">
    <source>
        <dbReference type="Proteomes" id="UP000034954"/>
    </source>
</evidence>
<evidence type="ECO:0000259" key="2">
    <source>
        <dbReference type="Pfam" id="PF13435"/>
    </source>
</evidence>
<accession>A0A0M2UZE8</accession>
<comment type="caution">
    <text evidence="3">The sequence shown here is derived from an EMBL/GenBank/DDBJ whole genome shotgun (WGS) entry which is preliminary data.</text>
</comment>
<dbReference type="Gene3D" id="1.10.780.10">
    <property type="entry name" value="Hydroxylamine Oxidoreductase, Chain A, domain 1"/>
    <property type="match status" value="1"/>
</dbReference>
<sequence length="554" mass="62894">MYSKTNLLKIFNLFLFLGLLIFSAARAEAVELYREKQALTDKFSHSKEKTVEAEKQYPLDIRLSPIITAANKMCVECHETMAPALVLEWKRSLHAQKGVGCVDCHKANAGEIDAWQHMGVLVSALVTPKDCSNCHANEYEEFSRSHHAKAGEILDSLDNVLAENVIGLPDNNADNVIGCLQCHGSIIKFMRNESGEILREGGKPVIDPNTWPNSGIGRLNPDGSKGSCHACHSRHSFEAKLSRAPENCGKCHMGPDHPQMEIYRESKHGIAYTANIGRMALDKEGDWVLGRDYTAAPTCTTCHISSYMTSEGQHTANNHDVGERISWTLRPVVSSKINLVIYDDGFKEDYPDTRKLPEIGEEVQVTEKIVQEEKLVKKIVSKHVVNIVTWQERREKMKGVCKNCHNQTHVNNFYKQFDNLVNLYDEKFAKPAQAMMTALTEDGVLNPNAPFGHEVQWVFWELWHHEGRRARHGASMMGPDYTHWHGMYEVAKHYYLKFLPAVIKAAAQKSDAMKIKYEQKIEDLLKQEEHLWMKGLSEEETEALKSAYKDRYNE</sequence>
<reference evidence="3 4" key="1">
    <citation type="journal article" date="2013" name="BMC Microbiol.">
        <title>Identification of the type II cytochrome c maturation pathway in anammox bacteria by comparative genomics.</title>
        <authorList>
            <person name="Ferousi C."/>
            <person name="Speth D.R."/>
            <person name="Reimann J."/>
            <person name="Op den Camp H.J."/>
            <person name="Allen J.W."/>
            <person name="Keltjens J.T."/>
            <person name="Jetten M.S."/>
        </authorList>
    </citation>
    <scope>NUCLEOTIDE SEQUENCE [LARGE SCALE GENOMIC DNA]</scope>
    <source>
        <strain evidence="3">RU1</strain>
    </source>
</reference>
<feature type="domain" description="Cytochrome c-552/4" evidence="2">
    <location>
        <begin position="55"/>
        <end position="105"/>
    </location>
</feature>
<protein>
    <recommendedName>
        <fullName evidence="2">Cytochrome c-552/4 domain-containing protein</fullName>
    </recommendedName>
</protein>
<keyword evidence="4" id="KW-1185">Reference proteome</keyword>
<dbReference type="InterPro" id="IPR051829">
    <property type="entry name" value="Multiheme_Cytochr_ET"/>
</dbReference>
<evidence type="ECO:0000313" key="3">
    <source>
        <dbReference type="EMBL" id="KKO19859.1"/>
    </source>
</evidence>
<dbReference type="Proteomes" id="UP000034954">
    <property type="component" value="Unassembled WGS sequence"/>
</dbReference>
<name>A0A0M2UZE8_9BACT</name>
<proteinExistence type="predicted"/>
<dbReference type="PATRIC" id="fig|380242.3.peg.1750"/>
<dbReference type="InterPro" id="IPR023155">
    <property type="entry name" value="Cyt_c-552/4"/>
</dbReference>
<organism evidence="3 4">
    <name type="scientific">Candidatus Brocadia fulgida</name>
    <dbReference type="NCBI Taxonomy" id="380242"/>
    <lineage>
        <taxon>Bacteria</taxon>
        <taxon>Pseudomonadati</taxon>
        <taxon>Planctomycetota</taxon>
        <taxon>Candidatus Brocadiia</taxon>
        <taxon>Candidatus Brocadiales</taxon>
        <taxon>Candidatus Brocadiaceae</taxon>
        <taxon>Candidatus Brocadia</taxon>
    </lineage>
</organism>
<dbReference type="PANTHER" id="PTHR35038:SF6">
    <property type="entry name" value="SURFACE LOCALIZED DECAHEME CYTOCHROME C LIPOPROTEIN"/>
    <property type="match status" value="1"/>
</dbReference>
<keyword evidence="1" id="KW-0732">Signal</keyword>
<dbReference type="Pfam" id="PF13447">
    <property type="entry name" value="Multi-haem_cyto"/>
    <property type="match status" value="1"/>
</dbReference>